<reference evidence="3" key="1">
    <citation type="submission" date="2021-01" db="UniProtKB">
        <authorList>
            <consortium name="EnsemblPlants"/>
        </authorList>
    </citation>
    <scope>IDENTIFICATION</scope>
</reference>
<dbReference type="SUPFAM" id="SSF101447">
    <property type="entry name" value="Formin homology 2 domain (FH2 domain)"/>
    <property type="match status" value="1"/>
</dbReference>
<dbReference type="Gene3D" id="1.20.58.2220">
    <property type="entry name" value="Formin, FH2 domain"/>
    <property type="match status" value="1"/>
</dbReference>
<keyword evidence="2" id="KW-0732">Signal</keyword>
<proteinExistence type="predicted"/>
<feature type="chain" id="PRO_5029776278" evidence="2">
    <location>
        <begin position="19"/>
        <end position="138"/>
    </location>
</feature>
<dbReference type="InterPro" id="IPR051144">
    <property type="entry name" value="Formin_homology_domain"/>
</dbReference>
<dbReference type="PANTHER" id="PTHR45733:SF17">
    <property type="entry name" value="FORMIN-LIKE PROTEIN 14"/>
    <property type="match status" value="1"/>
</dbReference>
<protein>
    <submittedName>
        <fullName evidence="3">Uncharacterized protein</fullName>
    </submittedName>
</protein>
<keyword evidence="4" id="KW-1185">Reference proteome</keyword>
<dbReference type="InterPro" id="IPR042201">
    <property type="entry name" value="FH2_Formin_sf"/>
</dbReference>
<dbReference type="EnsemblPlants" id="Kaladp0030s0139.1.v1.1">
    <property type="protein sequence ID" value="Kaladp0030s0139.1.v1.1"/>
    <property type="gene ID" value="Kaladp0030s0139.v1.1"/>
</dbReference>
<evidence type="ECO:0000313" key="4">
    <source>
        <dbReference type="Proteomes" id="UP000594263"/>
    </source>
</evidence>
<feature type="compositionally biased region" description="Basic and acidic residues" evidence="1">
    <location>
        <begin position="114"/>
        <end position="128"/>
    </location>
</feature>
<feature type="region of interest" description="Disordered" evidence="1">
    <location>
        <begin position="114"/>
        <end position="138"/>
    </location>
</feature>
<organism evidence="3 4">
    <name type="scientific">Kalanchoe fedtschenkoi</name>
    <name type="common">Lavender scallops</name>
    <name type="synonym">South American air plant</name>
    <dbReference type="NCBI Taxonomy" id="63787"/>
    <lineage>
        <taxon>Eukaryota</taxon>
        <taxon>Viridiplantae</taxon>
        <taxon>Streptophyta</taxon>
        <taxon>Embryophyta</taxon>
        <taxon>Tracheophyta</taxon>
        <taxon>Spermatophyta</taxon>
        <taxon>Magnoliopsida</taxon>
        <taxon>eudicotyledons</taxon>
        <taxon>Gunneridae</taxon>
        <taxon>Pentapetalae</taxon>
        <taxon>Saxifragales</taxon>
        <taxon>Crassulaceae</taxon>
        <taxon>Kalanchoe</taxon>
    </lineage>
</organism>
<feature type="signal peptide" evidence="2">
    <location>
        <begin position="1"/>
        <end position="18"/>
    </location>
</feature>
<dbReference type="Proteomes" id="UP000594263">
    <property type="component" value="Unplaced"/>
</dbReference>
<sequence length="138" mass="15564">MASTIIFIALLIFSVVSCGDCRKPGGAISKEQEYHLELEKRLQTLNKPAVKTIIGRNADSLSQYFGEDPARCPFEQVVQILNVFVKTFNKSREENERLAEAEKKRVEKEAMKELSAKKEAAAADERSKANPYNRKLAM</sequence>
<evidence type="ECO:0000256" key="2">
    <source>
        <dbReference type="SAM" id="SignalP"/>
    </source>
</evidence>
<accession>A0A7N0TBG1</accession>
<dbReference type="Gramene" id="Kaladp0030s0139.1.v1.1">
    <property type="protein sequence ID" value="Kaladp0030s0139.1.v1.1"/>
    <property type="gene ID" value="Kaladp0030s0139.v1.1"/>
</dbReference>
<name>A0A7N0TBG1_KALFE</name>
<dbReference type="AlphaFoldDB" id="A0A7N0TBG1"/>
<evidence type="ECO:0000256" key="1">
    <source>
        <dbReference type="SAM" id="MobiDB-lite"/>
    </source>
</evidence>
<dbReference type="PANTHER" id="PTHR45733">
    <property type="entry name" value="FORMIN-J"/>
    <property type="match status" value="1"/>
</dbReference>
<evidence type="ECO:0000313" key="3">
    <source>
        <dbReference type="EnsemblPlants" id="Kaladp0030s0139.1.v1.1"/>
    </source>
</evidence>